<dbReference type="Pfam" id="PF00175">
    <property type="entry name" value="NAD_binding_1"/>
    <property type="match status" value="1"/>
</dbReference>
<dbReference type="InterPro" id="IPR001433">
    <property type="entry name" value="OxRdtase_FAD/NAD-bd"/>
</dbReference>
<protein>
    <submittedName>
        <fullName evidence="3">2Fe-2S iron-sulfur cluster-binding protein</fullName>
    </submittedName>
</protein>
<proteinExistence type="predicted"/>
<dbReference type="Pfam" id="PF00111">
    <property type="entry name" value="Fer2"/>
    <property type="match status" value="1"/>
</dbReference>
<dbReference type="Gene3D" id="3.40.50.80">
    <property type="entry name" value="Nucleotide-binding domain of ferredoxin-NADP reductase (FNR) module"/>
    <property type="match status" value="1"/>
</dbReference>
<dbReference type="CDD" id="cd00207">
    <property type="entry name" value="fer2"/>
    <property type="match status" value="1"/>
</dbReference>
<dbReference type="SUPFAM" id="SSF52343">
    <property type="entry name" value="Ferredoxin reductase-like, C-terminal NADP-linked domain"/>
    <property type="match status" value="1"/>
</dbReference>
<reference evidence="4" key="1">
    <citation type="journal article" date="2019" name="Int. J. Syst. Evol. Microbiol.">
        <title>The Global Catalogue of Microorganisms (GCM) 10K type strain sequencing project: providing services to taxonomists for standard genome sequencing and annotation.</title>
        <authorList>
            <consortium name="The Broad Institute Genomics Platform"/>
            <consortium name="The Broad Institute Genome Sequencing Center for Infectious Disease"/>
            <person name="Wu L."/>
            <person name="Ma J."/>
        </authorList>
    </citation>
    <scope>NUCLEOTIDE SEQUENCE [LARGE SCALE GENOMIC DNA]</scope>
    <source>
        <strain evidence="4">KCTC 42899</strain>
    </source>
</reference>
<evidence type="ECO:0000313" key="3">
    <source>
        <dbReference type="EMBL" id="MFC3529964.1"/>
    </source>
</evidence>
<dbReference type="InterPro" id="IPR036010">
    <property type="entry name" value="2Fe-2S_ferredoxin-like_sf"/>
</dbReference>
<dbReference type="CDD" id="cd06187">
    <property type="entry name" value="O2ase_reductase_like"/>
    <property type="match status" value="1"/>
</dbReference>
<dbReference type="InterPro" id="IPR006058">
    <property type="entry name" value="2Fe2S_fd_BS"/>
</dbReference>
<feature type="domain" description="FAD-binding FR-type" evidence="2">
    <location>
        <begin position="103"/>
        <end position="202"/>
    </location>
</feature>
<dbReference type="InterPro" id="IPR012675">
    <property type="entry name" value="Beta-grasp_dom_sf"/>
</dbReference>
<feature type="domain" description="2Fe-2S ferredoxin-type" evidence="1">
    <location>
        <begin position="1"/>
        <end position="95"/>
    </location>
</feature>
<dbReference type="PANTHER" id="PTHR47354">
    <property type="entry name" value="NADH OXIDOREDUCTASE HCR"/>
    <property type="match status" value="1"/>
</dbReference>
<dbReference type="InterPro" id="IPR008333">
    <property type="entry name" value="Cbr1-like_FAD-bd_dom"/>
</dbReference>
<comment type="caution">
    <text evidence="3">The sequence shown here is derived from an EMBL/GenBank/DDBJ whole genome shotgun (WGS) entry which is preliminary data.</text>
</comment>
<dbReference type="InterPro" id="IPR050415">
    <property type="entry name" value="MRET"/>
</dbReference>
<dbReference type="PRINTS" id="PR00410">
    <property type="entry name" value="PHEHYDRXLASE"/>
</dbReference>
<dbReference type="InterPro" id="IPR039261">
    <property type="entry name" value="FNR_nucleotide-bd"/>
</dbReference>
<evidence type="ECO:0000259" key="2">
    <source>
        <dbReference type="PROSITE" id="PS51384"/>
    </source>
</evidence>
<dbReference type="Pfam" id="PF00970">
    <property type="entry name" value="FAD_binding_6"/>
    <property type="match status" value="1"/>
</dbReference>
<dbReference type="InterPro" id="IPR017927">
    <property type="entry name" value="FAD-bd_FR_type"/>
</dbReference>
<dbReference type="PROSITE" id="PS51085">
    <property type="entry name" value="2FE2S_FER_2"/>
    <property type="match status" value="1"/>
</dbReference>
<dbReference type="SUPFAM" id="SSF54292">
    <property type="entry name" value="2Fe-2S ferredoxin-like"/>
    <property type="match status" value="1"/>
</dbReference>
<dbReference type="Gene3D" id="3.10.20.30">
    <property type="match status" value="1"/>
</dbReference>
<dbReference type="SUPFAM" id="SSF63380">
    <property type="entry name" value="Riboflavin synthase domain-like"/>
    <property type="match status" value="1"/>
</dbReference>
<name>A0ABV7R941_9RHOB</name>
<evidence type="ECO:0000259" key="1">
    <source>
        <dbReference type="PROSITE" id="PS51085"/>
    </source>
</evidence>
<accession>A0ABV7R941</accession>
<organism evidence="3 4">
    <name type="scientific">Paracoccus mangrovi</name>
    <dbReference type="NCBI Taxonomy" id="1715645"/>
    <lineage>
        <taxon>Bacteria</taxon>
        <taxon>Pseudomonadati</taxon>
        <taxon>Pseudomonadota</taxon>
        <taxon>Alphaproteobacteria</taxon>
        <taxon>Rhodobacterales</taxon>
        <taxon>Paracoccaceae</taxon>
        <taxon>Paracoccus</taxon>
    </lineage>
</organism>
<dbReference type="Gene3D" id="2.40.30.10">
    <property type="entry name" value="Translation factors"/>
    <property type="match status" value="1"/>
</dbReference>
<keyword evidence="4" id="KW-1185">Reference proteome</keyword>
<sequence>MMTNRFVDIRQARVSLEVQEGQTILDAALAAGIPYPHGCRSGRCGSCKSRLIEGEVELLQHSRFALSEEEKADGLILACRAVPQTDAAVAWLGSDDDDAVEAPQRVEAIVSGLDDLTHDIKLVRISPVDGSPLLFTAGQYAQVGFDGVPARSYSMANRHGDDSLEFHIRKVPGGVTSQHVHDALKAGDKVTLEFPLGSSYLRQHHSGPILCVAGGSGLAPIKSIVETALAHGMKQLIHVYFGARGARDLYLVEHFEALADRHNNLSFTAVLSDMQAARHRHGFVTDAVAEDLADFDGWKAYVAGPPPMVDAAMDVVFARGLRPENMHADVFFTPEEQVAAATVE</sequence>
<gene>
    <name evidence="3" type="ORF">ACFOMH_17450</name>
</gene>
<dbReference type="InterPro" id="IPR001041">
    <property type="entry name" value="2Fe-2S_ferredoxin-type"/>
</dbReference>
<evidence type="ECO:0000313" key="4">
    <source>
        <dbReference type="Proteomes" id="UP001595721"/>
    </source>
</evidence>
<dbReference type="Proteomes" id="UP001595721">
    <property type="component" value="Unassembled WGS sequence"/>
</dbReference>
<dbReference type="InterPro" id="IPR017938">
    <property type="entry name" value="Riboflavin_synthase-like_b-brl"/>
</dbReference>
<dbReference type="PROSITE" id="PS51384">
    <property type="entry name" value="FAD_FR"/>
    <property type="match status" value="1"/>
</dbReference>
<dbReference type="RefSeq" id="WP_272019964.1">
    <property type="nucleotide sequence ID" value="NZ_JBHRXJ010000017.1"/>
</dbReference>
<dbReference type="PROSITE" id="PS00197">
    <property type="entry name" value="2FE2S_FER_1"/>
    <property type="match status" value="1"/>
</dbReference>
<dbReference type="EMBL" id="JBHRXJ010000017">
    <property type="protein sequence ID" value="MFC3529964.1"/>
    <property type="molecule type" value="Genomic_DNA"/>
</dbReference>
<dbReference type="PANTHER" id="PTHR47354:SF5">
    <property type="entry name" value="PROTEIN RFBI"/>
    <property type="match status" value="1"/>
</dbReference>